<dbReference type="InterPro" id="IPR008250">
    <property type="entry name" value="ATPase_P-typ_transduc_dom_A_sf"/>
</dbReference>
<feature type="transmembrane region" description="Helical" evidence="19">
    <location>
        <begin position="856"/>
        <end position="883"/>
    </location>
</feature>
<dbReference type="InterPro" id="IPR006068">
    <property type="entry name" value="ATPase_P-typ_cation-transptr_C"/>
</dbReference>
<evidence type="ECO:0000313" key="24">
    <source>
        <dbReference type="Proteomes" id="UP000265100"/>
    </source>
</evidence>
<dbReference type="Pfam" id="PF00690">
    <property type="entry name" value="Cation_ATPase_N"/>
    <property type="match status" value="1"/>
</dbReference>
<dbReference type="PROSITE" id="PS00154">
    <property type="entry name" value="ATPASE_E1_E2"/>
    <property type="match status" value="1"/>
</dbReference>
<evidence type="ECO:0000256" key="17">
    <source>
        <dbReference type="ARBA" id="ARBA00023136"/>
    </source>
</evidence>
<dbReference type="SUPFAM" id="SSF81665">
    <property type="entry name" value="Calcium ATPase, transmembrane domain M"/>
    <property type="match status" value="1"/>
</dbReference>
<reference evidence="23 24" key="1">
    <citation type="submission" date="2018-05" db="EMBL/GenBank/DDBJ databases">
        <authorList>
            <person name="Datahose"/>
        </authorList>
    </citation>
    <scope>NUCLEOTIDE SEQUENCE</scope>
</reference>
<evidence type="ECO:0000259" key="20">
    <source>
        <dbReference type="Pfam" id="PF00122"/>
    </source>
</evidence>
<reference evidence="23" key="4">
    <citation type="submission" date="2025-09" db="UniProtKB">
        <authorList>
            <consortium name="Ensembl"/>
        </authorList>
    </citation>
    <scope>IDENTIFICATION</scope>
</reference>
<dbReference type="NCBIfam" id="TIGR01116">
    <property type="entry name" value="ATPase-IIA1_Ca"/>
    <property type="match status" value="1"/>
</dbReference>
<keyword evidence="14" id="KW-1278">Translocase</keyword>
<keyword evidence="6" id="KW-0597">Phosphoprotein</keyword>
<keyword evidence="15 19" id="KW-1133">Transmembrane helix</keyword>
<evidence type="ECO:0000256" key="11">
    <source>
        <dbReference type="ARBA" id="ARBA00022840"/>
    </source>
</evidence>
<dbReference type="SFLD" id="SFLDS00003">
    <property type="entry name" value="Haloacid_Dehalogenase"/>
    <property type="match status" value="1"/>
</dbReference>
<evidence type="ECO:0000256" key="10">
    <source>
        <dbReference type="ARBA" id="ARBA00022837"/>
    </source>
</evidence>
<evidence type="ECO:0000313" key="23">
    <source>
        <dbReference type="Ensembl" id="ENSACLP00000054406.1"/>
    </source>
</evidence>
<sequence>MCLRFRAMKVALTNMQRVAVSQVGNFLLLLLCSYITYIYLFIFSSLPASCMIPGLTTAYPHTELPAEEGKSLWELVLEQFEDLLVRILLLAACISFVLAWFEEGEETITAFVEPFVILLILIANAIVGVWQERNAEDAIEALKEYEPEMGKVYRQDRKTVQRIKARDIVPGDIVEVAVGDKVPADIRICSIKSTTLRVDQSILTGESVSVIKHTDPVPDPRAVNQDKKNMLFSGTNIAAGKAVGVVVASGVNTEIGKIRDEMAATEQEKTPLQQKLDEFGEQLSKVISIICIAVWIINIGHFNDPVHGGSWIRGAVYYFKIAVALAVAAIPEGLPAVITTCLALGTRRMAKKNAIVRSLPSVETLGCTSVICSDKTGTLTTNQMSVCRMFIVNKAEGDSCSLSEFTITGSTYAPEGEVYQDGKPVKSSHYDALVELATICALCNDSSLDFNEVKGVYEKVGEATETALTCLVEKMNVFDTEVHNLSKIDRANACNSVIKQLMKKEFTLEFSRDRKSMSVYCSPNKSRSTMGKMFVKGAPEGVIERCTHVRVGNSKVPLSQGIKEKIMSVIREYGTGRDTLRCLALATRDSPPKMEDMILSDTAKFIEYESDLTFVGCVGMLDPPRQEVAASITLCRQAGIRVIMITGDNKGTAVAICRRIGILTEEDNTEHMAFTGREFDELTLDAQREAVTCARCFARVEPSHKSKIVEFLQGFDEITAMTGDGVNDAPALKKAEIGIAMGSGTAVAKSASEMVLADDNFSSIVAAVEEGRAIYNNMKQFIRYLISSNVGEVVCIFLTAALGFPEALIPVQLLWVNLVTDGLPATALGFNPPDLDIMEKPPRNAKEPLISGWIRAVFNMMILLSLLPGYVGAATVGAAAWWFTISDDGPQVTLYQLSHFLQCGPDNPEFDGLDCHVFESPYPMTMALSVLVTIEMCNALNSLSENQSLLRMPPWENIWLLGAICLSMSLHFLILYVEPLPVIFQITPLDMTQWLMVLKISMPVILLDELLKFMARNYLEFGKQLEKPTSKGCSLSACAEGISWPFVAISLPLVLWIYSTDTNVSAILWP</sequence>
<organism evidence="23 24">
    <name type="scientific">Astatotilapia calliptera</name>
    <name type="common">Eastern happy</name>
    <name type="synonym">Chromis callipterus</name>
    <dbReference type="NCBI Taxonomy" id="8154"/>
    <lineage>
        <taxon>Eukaryota</taxon>
        <taxon>Metazoa</taxon>
        <taxon>Chordata</taxon>
        <taxon>Craniata</taxon>
        <taxon>Vertebrata</taxon>
        <taxon>Euteleostomi</taxon>
        <taxon>Actinopterygii</taxon>
        <taxon>Neopterygii</taxon>
        <taxon>Teleostei</taxon>
        <taxon>Neoteleostei</taxon>
        <taxon>Acanthomorphata</taxon>
        <taxon>Ovalentaria</taxon>
        <taxon>Cichlomorphae</taxon>
        <taxon>Cichliformes</taxon>
        <taxon>Cichlidae</taxon>
        <taxon>African cichlids</taxon>
        <taxon>Pseudocrenilabrinae</taxon>
        <taxon>Haplochromini</taxon>
        <taxon>Astatotilapia</taxon>
    </lineage>
</organism>
<feature type="transmembrane region" description="Helical" evidence="19">
    <location>
        <begin position="781"/>
        <end position="804"/>
    </location>
</feature>
<dbReference type="SUPFAM" id="SSF81660">
    <property type="entry name" value="Metal cation-transporting ATPase, ATP-binding domain N"/>
    <property type="match status" value="1"/>
</dbReference>
<evidence type="ECO:0000256" key="13">
    <source>
        <dbReference type="ARBA" id="ARBA00022951"/>
    </source>
</evidence>
<keyword evidence="10 19" id="KW-0106">Calcium</keyword>
<evidence type="ECO:0000256" key="19">
    <source>
        <dbReference type="RuleBase" id="RU361146"/>
    </source>
</evidence>
<dbReference type="SFLD" id="SFLDG00002">
    <property type="entry name" value="C1.7:_P-type_atpase_like"/>
    <property type="match status" value="1"/>
</dbReference>
<name>A0AAX7TKU0_ASTCA</name>
<comment type="subcellular location">
    <subcellularLocation>
        <location evidence="3">Endoplasmic reticulum membrane</location>
        <topology evidence="3">Multi-pass membrane protein</topology>
    </subcellularLocation>
    <subcellularLocation>
        <location evidence="19">Membrane</location>
        <topology evidence="19">Multi-pass membrane protein</topology>
    </subcellularLocation>
    <subcellularLocation>
        <location evidence="2">Sarcoplasmic reticulum membrane</location>
        <topology evidence="2">Multi-pass membrane protein</topology>
    </subcellularLocation>
</comment>
<feature type="domain" description="Cation-transporting P-type ATPase C-terminal" evidence="21">
    <location>
        <begin position="805"/>
        <end position="1013"/>
    </location>
</feature>
<evidence type="ECO:0000256" key="18">
    <source>
        <dbReference type="ARBA" id="ARBA00047282"/>
    </source>
</evidence>
<dbReference type="Proteomes" id="UP000265100">
    <property type="component" value="Chromosome 12"/>
</dbReference>
<feature type="transmembrane region" description="Helical" evidence="19">
    <location>
        <begin position="321"/>
        <end position="344"/>
    </location>
</feature>
<dbReference type="Pfam" id="PF00689">
    <property type="entry name" value="Cation_ATPase_C"/>
    <property type="match status" value="1"/>
</dbReference>
<keyword evidence="9 19" id="KW-0547">Nucleotide-binding</keyword>
<dbReference type="InterPro" id="IPR023299">
    <property type="entry name" value="ATPase_P-typ_cyto_dom_N"/>
</dbReference>
<dbReference type="FunFam" id="3.40.1110.10:FF:000003">
    <property type="entry name" value="Calcium-transporting ATPase"/>
    <property type="match status" value="1"/>
</dbReference>
<evidence type="ECO:0000256" key="12">
    <source>
        <dbReference type="ARBA" id="ARBA00022842"/>
    </source>
</evidence>
<dbReference type="InterPro" id="IPR001757">
    <property type="entry name" value="P_typ_ATPase"/>
</dbReference>
<keyword evidence="11 19" id="KW-0067">ATP-binding</keyword>
<dbReference type="EC" id="7.2.2.10" evidence="19"/>
<dbReference type="FunFam" id="1.20.1110.10:FF:000065">
    <property type="entry name" value="Sarcoplasmic/endoplasmic reticulum calcium ATPase 1"/>
    <property type="match status" value="3"/>
</dbReference>
<feature type="transmembrane region" description="Helical" evidence="19">
    <location>
        <begin position="107"/>
        <end position="130"/>
    </location>
</feature>
<dbReference type="NCBIfam" id="TIGR01494">
    <property type="entry name" value="ATPase_P-type"/>
    <property type="match status" value="2"/>
</dbReference>
<dbReference type="Gene3D" id="2.70.150.10">
    <property type="entry name" value="Calcium-transporting ATPase, cytoplasmic transduction domain A"/>
    <property type="match status" value="1"/>
</dbReference>
<dbReference type="InterPro" id="IPR005782">
    <property type="entry name" value="P-type_ATPase_IIA"/>
</dbReference>
<dbReference type="SUPFAM" id="SSF81653">
    <property type="entry name" value="Calcium ATPase, transduction domain A"/>
    <property type="match status" value="1"/>
</dbReference>
<dbReference type="InterPro" id="IPR018303">
    <property type="entry name" value="ATPase_P-typ_P_site"/>
</dbReference>
<evidence type="ECO:0000256" key="9">
    <source>
        <dbReference type="ARBA" id="ARBA00022741"/>
    </source>
</evidence>
<evidence type="ECO:0000256" key="4">
    <source>
        <dbReference type="ARBA" id="ARBA00005675"/>
    </source>
</evidence>
<dbReference type="FunFam" id="2.70.150.10:FF:000160">
    <property type="entry name" value="Sarcoplasmic/endoplasmic reticulum calcium ATPase 1"/>
    <property type="match status" value="1"/>
</dbReference>
<dbReference type="InterPro" id="IPR059000">
    <property type="entry name" value="ATPase_P-type_domA"/>
</dbReference>
<keyword evidence="8 19" id="KW-0812">Transmembrane</keyword>
<evidence type="ECO:0000256" key="14">
    <source>
        <dbReference type="ARBA" id="ARBA00022967"/>
    </source>
</evidence>
<comment type="catalytic activity">
    <reaction evidence="18">
        <text>Ca(2+)(in) + ATP + H2O = Ca(2+)(out) + ADP + phosphate + H(+)</text>
        <dbReference type="Rhea" id="RHEA:18105"/>
        <dbReference type="ChEBI" id="CHEBI:15377"/>
        <dbReference type="ChEBI" id="CHEBI:15378"/>
        <dbReference type="ChEBI" id="CHEBI:29108"/>
        <dbReference type="ChEBI" id="CHEBI:30616"/>
        <dbReference type="ChEBI" id="CHEBI:43474"/>
        <dbReference type="ChEBI" id="CHEBI:456216"/>
        <dbReference type="EC" id="7.2.2.10"/>
    </reaction>
    <physiologicalReaction direction="left-to-right" evidence="18">
        <dbReference type="Rhea" id="RHEA:18106"/>
    </physiologicalReaction>
</comment>
<dbReference type="Gene3D" id="3.40.1110.10">
    <property type="entry name" value="Calcium-transporting ATPase, cytoplasmic domain N"/>
    <property type="match status" value="1"/>
</dbReference>
<dbReference type="GO" id="GO:0005388">
    <property type="term" value="F:P-type calcium transporter activity"/>
    <property type="evidence" value="ECO:0007669"/>
    <property type="project" value="UniProtKB-EC"/>
</dbReference>
<proteinExistence type="inferred from homology"/>
<protein>
    <recommendedName>
        <fullName evidence="19">Calcium-transporting ATPase</fullName>
        <ecNumber evidence="19">7.2.2.10</ecNumber>
    </recommendedName>
</protein>
<feature type="domain" description="Cation-transporting P-type ATPase N-terminal" evidence="22">
    <location>
        <begin position="63"/>
        <end position="95"/>
    </location>
</feature>
<dbReference type="SUPFAM" id="SSF56784">
    <property type="entry name" value="HAD-like"/>
    <property type="match status" value="1"/>
</dbReference>
<dbReference type="GO" id="GO:0016887">
    <property type="term" value="F:ATP hydrolysis activity"/>
    <property type="evidence" value="ECO:0007669"/>
    <property type="project" value="InterPro"/>
</dbReference>
<comment type="cofactor">
    <cofactor evidence="1">
        <name>Mg(2+)</name>
        <dbReference type="ChEBI" id="CHEBI:18420"/>
    </cofactor>
</comment>
<dbReference type="PRINTS" id="PR00120">
    <property type="entry name" value="HATPASE"/>
</dbReference>
<dbReference type="GO" id="GO:0033017">
    <property type="term" value="C:sarcoplasmic reticulum membrane"/>
    <property type="evidence" value="ECO:0007669"/>
    <property type="project" value="UniProtKB-SubCell"/>
</dbReference>
<dbReference type="CDD" id="cd02083">
    <property type="entry name" value="P-type_ATPase_SERCA"/>
    <property type="match status" value="1"/>
</dbReference>
<evidence type="ECO:0000256" key="2">
    <source>
        <dbReference type="ARBA" id="ARBA00004326"/>
    </source>
</evidence>
<comment type="similarity">
    <text evidence="4 19">Belongs to the cation transport ATPase (P-type) (TC 3.A.3) family. Type IIA subfamily.</text>
</comment>
<feature type="transmembrane region" description="Helical" evidence="19">
    <location>
        <begin position="958"/>
        <end position="977"/>
    </location>
</feature>
<dbReference type="AlphaFoldDB" id="A0AAX7TKU0"/>
<dbReference type="PANTHER" id="PTHR42861">
    <property type="entry name" value="CALCIUM-TRANSPORTING ATPASE"/>
    <property type="match status" value="1"/>
</dbReference>
<keyword evidence="7 19" id="KW-0109">Calcium transport</keyword>
<evidence type="ECO:0000256" key="8">
    <source>
        <dbReference type="ARBA" id="ARBA00022692"/>
    </source>
</evidence>
<keyword evidence="17 19" id="KW-0472">Membrane</keyword>
<dbReference type="Ensembl" id="ENSACLT00000081760.1">
    <property type="protein sequence ID" value="ENSACLP00000054406.1"/>
    <property type="gene ID" value="ENSACLG00000001375.2"/>
</dbReference>
<dbReference type="GeneTree" id="ENSGT00940000159895"/>
<keyword evidence="24" id="KW-1185">Reference proteome</keyword>
<dbReference type="GO" id="GO:0005524">
    <property type="term" value="F:ATP binding"/>
    <property type="evidence" value="ECO:0007669"/>
    <property type="project" value="UniProtKB-KW"/>
</dbReference>
<dbReference type="InterPro" id="IPR044492">
    <property type="entry name" value="P_typ_ATPase_HD_dom"/>
</dbReference>
<feature type="transmembrane region" description="Helical" evidence="19">
    <location>
        <begin position="83"/>
        <end position="101"/>
    </location>
</feature>
<evidence type="ECO:0000256" key="3">
    <source>
        <dbReference type="ARBA" id="ARBA00004477"/>
    </source>
</evidence>
<dbReference type="FunFam" id="3.40.50.1000:FF:000005">
    <property type="entry name" value="Calcium-transporting ATPase 1"/>
    <property type="match status" value="1"/>
</dbReference>
<keyword evidence="16 19" id="KW-0406">Ion transport</keyword>
<dbReference type="InterPro" id="IPR023298">
    <property type="entry name" value="ATPase_P-typ_TM_dom_sf"/>
</dbReference>
<dbReference type="SFLD" id="SFLDF00027">
    <property type="entry name" value="p-type_atpase"/>
    <property type="match status" value="1"/>
</dbReference>
<dbReference type="Gene3D" id="1.20.1110.10">
    <property type="entry name" value="Calcium-transporting ATPase, transmembrane domain"/>
    <property type="match status" value="1"/>
</dbReference>
<evidence type="ECO:0000256" key="5">
    <source>
        <dbReference type="ARBA" id="ARBA00022448"/>
    </source>
</evidence>
<evidence type="ECO:0000256" key="1">
    <source>
        <dbReference type="ARBA" id="ARBA00001946"/>
    </source>
</evidence>
<evidence type="ECO:0000256" key="16">
    <source>
        <dbReference type="ARBA" id="ARBA00023065"/>
    </source>
</evidence>
<feature type="transmembrane region" description="Helical" evidence="19">
    <location>
        <begin position="283"/>
        <end position="301"/>
    </location>
</feature>
<keyword evidence="13" id="KW-0703">Sarcoplasmic reticulum</keyword>
<dbReference type="InterPro" id="IPR004014">
    <property type="entry name" value="ATPase_P-typ_cation-transptr_N"/>
</dbReference>
<evidence type="ECO:0000259" key="21">
    <source>
        <dbReference type="Pfam" id="PF00689"/>
    </source>
</evidence>
<dbReference type="Gene3D" id="3.40.50.1000">
    <property type="entry name" value="HAD superfamily/HAD-like"/>
    <property type="match status" value="1"/>
</dbReference>
<dbReference type="Pfam" id="PF00122">
    <property type="entry name" value="E1-E2_ATPase"/>
    <property type="match status" value="1"/>
</dbReference>
<feature type="transmembrane region" description="Helical" evidence="19">
    <location>
        <begin position="20"/>
        <end position="42"/>
    </location>
</feature>
<dbReference type="Pfam" id="PF08282">
    <property type="entry name" value="Hydrolase_3"/>
    <property type="match status" value="1"/>
</dbReference>
<keyword evidence="5 19" id="KW-0813">Transport</keyword>
<dbReference type="PRINTS" id="PR00119">
    <property type="entry name" value="CATATPASE"/>
</dbReference>
<evidence type="ECO:0000259" key="22">
    <source>
        <dbReference type="Pfam" id="PF00690"/>
    </source>
</evidence>
<accession>A0AAX7TKU0</accession>
<evidence type="ECO:0000256" key="15">
    <source>
        <dbReference type="ARBA" id="ARBA00022989"/>
    </source>
</evidence>
<reference evidence="24" key="2">
    <citation type="submission" date="2023-03" db="EMBL/GenBank/DDBJ databases">
        <authorList>
            <consortium name="Wellcome Sanger Institute Data Sharing"/>
        </authorList>
    </citation>
    <scope>NUCLEOTIDE SEQUENCE [LARGE SCALE GENOMIC DNA]</scope>
</reference>
<dbReference type="InterPro" id="IPR036412">
    <property type="entry name" value="HAD-like_sf"/>
</dbReference>
<feature type="domain" description="P-type ATPase A" evidence="20">
    <location>
        <begin position="146"/>
        <end position="262"/>
    </location>
</feature>
<comment type="function">
    <text evidence="19">Catalyzes the hydrolysis of ATP coupled with the transport of calcium.</text>
</comment>
<evidence type="ECO:0000256" key="7">
    <source>
        <dbReference type="ARBA" id="ARBA00022568"/>
    </source>
</evidence>
<keyword evidence="12" id="KW-0460">Magnesium</keyword>
<dbReference type="InterPro" id="IPR023214">
    <property type="entry name" value="HAD_sf"/>
</dbReference>
<reference evidence="23" key="3">
    <citation type="submission" date="2025-08" db="UniProtKB">
        <authorList>
            <consortium name="Ensembl"/>
        </authorList>
    </citation>
    <scope>IDENTIFICATION</scope>
</reference>
<dbReference type="Pfam" id="PF13246">
    <property type="entry name" value="Cation_ATPase"/>
    <property type="match status" value="1"/>
</dbReference>
<evidence type="ECO:0000256" key="6">
    <source>
        <dbReference type="ARBA" id="ARBA00022553"/>
    </source>
</evidence>
<comment type="caution">
    <text evidence="19">Lacks conserved residue(s) required for the propagation of feature annotation.</text>
</comment>